<accession>A0A7G9GV77</accession>
<dbReference type="InterPro" id="IPR004375">
    <property type="entry name" value="NanQ/TabA/YiaL"/>
</dbReference>
<dbReference type="SUPFAM" id="SSF51197">
    <property type="entry name" value="Clavaminate synthase-like"/>
    <property type="match status" value="1"/>
</dbReference>
<sequence length="152" mass="17150">MIYGEIKELNCYRGISKAFDTAIDYILSGKYKDGNFGKNIIDGDVVYFNCPEKPMTKEIKDGIIEGHKKYIDIHIVIEGDENIGYVPASKAKVTKEYDAEGDYELLSGDLEMFLHLDNTKFLALFPGEPHMALVKYGEKPATIKKVIFKVMA</sequence>
<dbReference type="KEGG" id="fho:H9Q81_06965"/>
<dbReference type="Proteomes" id="UP000515913">
    <property type="component" value="Chromosome"/>
</dbReference>
<organism evidence="1 2">
    <name type="scientific">Fusobacterium hominis</name>
    <dbReference type="NCBI Taxonomy" id="2764326"/>
    <lineage>
        <taxon>Bacteria</taxon>
        <taxon>Fusobacteriati</taxon>
        <taxon>Fusobacteriota</taxon>
        <taxon>Fusobacteriia</taxon>
        <taxon>Fusobacteriales</taxon>
        <taxon>Fusobacteriaceae</taxon>
        <taxon>Fusobacterium</taxon>
    </lineage>
</organism>
<evidence type="ECO:0000313" key="1">
    <source>
        <dbReference type="EMBL" id="QNM14709.1"/>
    </source>
</evidence>
<gene>
    <name evidence="1" type="ORF">H9Q81_06965</name>
</gene>
<name>A0A7G9GV77_9FUSO</name>
<dbReference type="PANTHER" id="PTHR34986">
    <property type="entry name" value="EVOLVED BETA-GALACTOSIDASE SUBUNIT BETA"/>
    <property type="match status" value="1"/>
</dbReference>
<dbReference type="NCBIfam" id="TIGR00022">
    <property type="entry name" value="YhcH/YjgK/YiaL family protein"/>
    <property type="match status" value="1"/>
</dbReference>
<dbReference type="PANTHER" id="PTHR34986:SF1">
    <property type="entry name" value="PROTEIN YIAL"/>
    <property type="match status" value="1"/>
</dbReference>
<dbReference type="Gene3D" id="2.60.120.370">
    <property type="entry name" value="YhcH/YjgK/YiaL"/>
    <property type="match status" value="1"/>
</dbReference>
<protein>
    <submittedName>
        <fullName evidence="1">YhcH/YjgK/YiaL family protein</fullName>
    </submittedName>
</protein>
<reference evidence="1 2" key="1">
    <citation type="submission" date="2020-08" db="EMBL/GenBank/DDBJ databases">
        <authorList>
            <person name="Liu C."/>
            <person name="Sun Q."/>
        </authorList>
    </citation>
    <scope>NUCLEOTIDE SEQUENCE [LARGE SCALE GENOMIC DNA]</scope>
    <source>
        <strain evidence="1 2">NSJ-57</strain>
    </source>
</reference>
<dbReference type="InterPro" id="IPR037012">
    <property type="entry name" value="NanQ/TabA/YiaL_sf"/>
</dbReference>
<dbReference type="AlphaFoldDB" id="A0A7G9GV77"/>
<dbReference type="RefSeq" id="WP_101474264.1">
    <property type="nucleotide sequence ID" value="NZ_CP060637.1"/>
</dbReference>
<dbReference type="GO" id="GO:0005829">
    <property type="term" value="C:cytosol"/>
    <property type="evidence" value="ECO:0007669"/>
    <property type="project" value="TreeGrafter"/>
</dbReference>
<keyword evidence="2" id="KW-1185">Reference proteome</keyword>
<dbReference type="Pfam" id="PF04074">
    <property type="entry name" value="DUF386"/>
    <property type="match status" value="1"/>
</dbReference>
<evidence type="ECO:0000313" key="2">
    <source>
        <dbReference type="Proteomes" id="UP000515913"/>
    </source>
</evidence>
<dbReference type="EMBL" id="CP060637">
    <property type="protein sequence ID" value="QNM14709.1"/>
    <property type="molecule type" value="Genomic_DNA"/>
</dbReference>
<proteinExistence type="predicted"/>